<comment type="caution">
    <text evidence="1">The sequence shown here is derived from an EMBL/GenBank/DDBJ whole genome shotgun (WGS) entry which is preliminary data.</text>
</comment>
<proteinExistence type="predicted"/>
<accession>A0A0J1GLQ9</accession>
<dbReference type="Pfam" id="PF11060">
    <property type="entry name" value="DUF2861"/>
    <property type="match status" value="1"/>
</dbReference>
<reference evidence="1 2" key="1">
    <citation type="submission" date="2015-05" db="EMBL/GenBank/DDBJ databases">
        <title>Photobacterium galathea sp. nov.</title>
        <authorList>
            <person name="Machado H."/>
            <person name="Gram L."/>
        </authorList>
    </citation>
    <scope>NUCLEOTIDE SEQUENCE [LARGE SCALE GENOMIC DNA]</scope>
    <source>
        <strain evidence="1 2">DSM 25995</strain>
    </source>
</reference>
<evidence type="ECO:0008006" key="3">
    <source>
        <dbReference type="Google" id="ProtNLM"/>
    </source>
</evidence>
<dbReference type="PATRIC" id="fig|754436.4.peg.2541"/>
<protein>
    <recommendedName>
        <fullName evidence="3">DUF2861 domain-containing protein</fullName>
    </recommendedName>
</protein>
<evidence type="ECO:0000313" key="2">
    <source>
        <dbReference type="Proteomes" id="UP000036426"/>
    </source>
</evidence>
<gene>
    <name evidence="1" type="ORF">ABT58_11975</name>
</gene>
<dbReference type="Proteomes" id="UP000036426">
    <property type="component" value="Unassembled WGS sequence"/>
</dbReference>
<name>A0A0J1GLQ9_9GAMM</name>
<keyword evidence="2" id="KW-1185">Reference proteome</keyword>
<dbReference type="AlphaFoldDB" id="A0A0J1GLQ9"/>
<sequence>MLSLCLPVFSPPAIGQTDWFVPTPLQSTYQALLANHPEQAWQELHLALSQAPLSCKHWVPVKNAILTQTECGQTLPEQHTSPSMHTPSITLHMIRRFGITSQGYQIKISAVQSPLTDKDNHMLPVTLLSPTNHTLLSGEFSTQSPYQEIEMADLMIKPMPGRYLLTVGEHTYPLLIAMESRSQWLTLTHTPQGSQVALSLPETIEGCPAVNARWQWFDDEYNTLGKPQLMLRKTESVPRSYPLGAKHLAASVERVEFQQGVTVHYIQRINVPFHEPEPSSPSQ</sequence>
<dbReference type="InterPro" id="IPR021290">
    <property type="entry name" value="DUF2861"/>
</dbReference>
<evidence type="ECO:0000313" key="1">
    <source>
        <dbReference type="EMBL" id="KLV00556.1"/>
    </source>
</evidence>
<dbReference type="EMBL" id="LDOV01000022">
    <property type="protein sequence ID" value="KLV00556.1"/>
    <property type="molecule type" value="Genomic_DNA"/>
</dbReference>
<organism evidence="1 2">
    <name type="scientific">Photobacterium aphoticum</name>
    <dbReference type="NCBI Taxonomy" id="754436"/>
    <lineage>
        <taxon>Bacteria</taxon>
        <taxon>Pseudomonadati</taxon>
        <taxon>Pseudomonadota</taxon>
        <taxon>Gammaproteobacteria</taxon>
        <taxon>Vibrionales</taxon>
        <taxon>Vibrionaceae</taxon>
        <taxon>Photobacterium</taxon>
    </lineage>
</organism>